<organism evidence="1 2">
    <name type="scientific">Actinomadura rudentiformis</name>
    <dbReference type="NCBI Taxonomy" id="359158"/>
    <lineage>
        <taxon>Bacteria</taxon>
        <taxon>Bacillati</taxon>
        <taxon>Actinomycetota</taxon>
        <taxon>Actinomycetes</taxon>
        <taxon>Streptosporangiales</taxon>
        <taxon>Thermomonosporaceae</taxon>
        <taxon>Actinomadura</taxon>
    </lineage>
</organism>
<name>A0A6H9YIB0_9ACTN</name>
<protein>
    <submittedName>
        <fullName evidence="1">Uncharacterized protein</fullName>
    </submittedName>
</protein>
<reference evidence="1 2" key="1">
    <citation type="submission" date="2019-09" db="EMBL/GenBank/DDBJ databases">
        <title>Actinomadura physcomitrii sp. nov., a novel actinomycete isolated from moss [Physcomitrium sphaericum (Ludw) Fuernr].</title>
        <authorList>
            <person name="Zhuang X."/>
            <person name="Liu C."/>
        </authorList>
    </citation>
    <scope>NUCLEOTIDE SEQUENCE [LARGE SCALE GENOMIC DNA]</scope>
    <source>
        <strain evidence="1 2">HMC1</strain>
    </source>
</reference>
<dbReference type="AlphaFoldDB" id="A0A6H9YIB0"/>
<evidence type="ECO:0000313" key="1">
    <source>
        <dbReference type="EMBL" id="KAB2345669.1"/>
    </source>
</evidence>
<accession>A0A6H9YIB0</accession>
<proteinExistence type="predicted"/>
<evidence type="ECO:0000313" key="2">
    <source>
        <dbReference type="Proteomes" id="UP000468735"/>
    </source>
</evidence>
<dbReference type="Proteomes" id="UP000468735">
    <property type="component" value="Unassembled WGS sequence"/>
</dbReference>
<keyword evidence="2" id="KW-1185">Reference proteome</keyword>
<dbReference type="RefSeq" id="WP_151564658.1">
    <property type="nucleotide sequence ID" value="NZ_WBMT01000013.1"/>
</dbReference>
<dbReference type="EMBL" id="WBMT01000013">
    <property type="protein sequence ID" value="KAB2345669.1"/>
    <property type="molecule type" value="Genomic_DNA"/>
</dbReference>
<gene>
    <name evidence="1" type="ORF">F8566_27425</name>
</gene>
<sequence length="80" mass="9134">MIPPASRQEGSPKNLKTTRRTTVFVEIVSFRNKRLPVVRLVTCGAKPKRLGPLRKVMHSQPQPMKLDKPGTGLAKYRLYY</sequence>
<comment type="caution">
    <text evidence="1">The sequence shown here is derived from an EMBL/GenBank/DDBJ whole genome shotgun (WGS) entry which is preliminary data.</text>
</comment>